<comment type="similarity">
    <text evidence="13">Belongs to the SQRD family.</text>
</comment>
<dbReference type="GO" id="GO:0005739">
    <property type="term" value="C:mitochondrion"/>
    <property type="evidence" value="ECO:0007669"/>
    <property type="project" value="UniProtKB-SubCell"/>
</dbReference>
<evidence type="ECO:0000256" key="13">
    <source>
        <dbReference type="ARBA" id="ARBA00060891"/>
    </source>
</evidence>
<dbReference type="AlphaFoldDB" id="A0A8T3E3X1"/>
<evidence type="ECO:0000256" key="11">
    <source>
        <dbReference type="ARBA" id="ARBA00052986"/>
    </source>
</evidence>
<evidence type="ECO:0000256" key="15">
    <source>
        <dbReference type="ARBA" id="ARBA00070160"/>
    </source>
</evidence>
<evidence type="ECO:0000256" key="12">
    <source>
        <dbReference type="ARBA" id="ARBA00059167"/>
    </source>
</evidence>
<evidence type="ECO:0000256" key="14">
    <source>
        <dbReference type="ARBA" id="ARBA00066447"/>
    </source>
</evidence>
<dbReference type="GO" id="GO:0048038">
    <property type="term" value="F:quinone binding"/>
    <property type="evidence" value="ECO:0007669"/>
    <property type="project" value="UniProtKB-KW"/>
</dbReference>
<evidence type="ECO:0000256" key="5">
    <source>
        <dbReference type="ARBA" id="ARBA00022827"/>
    </source>
</evidence>
<keyword evidence="19" id="KW-1185">Reference proteome</keyword>
<evidence type="ECO:0000256" key="10">
    <source>
        <dbReference type="ARBA" id="ARBA00052810"/>
    </source>
</evidence>
<dbReference type="InterPro" id="IPR015904">
    <property type="entry name" value="Sulphide_quinone_reductase"/>
</dbReference>
<name>A0A8T3E3X1_9TELE</name>
<dbReference type="InterPro" id="IPR036188">
    <property type="entry name" value="FAD/NAD-bd_sf"/>
</dbReference>
<keyword evidence="5" id="KW-0274">FAD</keyword>
<dbReference type="GO" id="GO:0070224">
    <property type="term" value="F:sulfide:quinone oxidoreductase activity"/>
    <property type="evidence" value="ECO:0007669"/>
    <property type="project" value="TreeGrafter"/>
</dbReference>
<comment type="caution">
    <text evidence="18">The sequence shown here is derived from an EMBL/GenBank/DDBJ whole genome shotgun (WGS) entry which is preliminary data.</text>
</comment>
<dbReference type="GO" id="GO:0071949">
    <property type="term" value="F:FAD binding"/>
    <property type="evidence" value="ECO:0007669"/>
    <property type="project" value="TreeGrafter"/>
</dbReference>
<evidence type="ECO:0000256" key="6">
    <source>
        <dbReference type="ARBA" id="ARBA00022946"/>
    </source>
</evidence>
<dbReference type="FunFam" id="3.50.50.60:FF:000034">
    <property type="entry name" value="sulfide:quinone oxidoreductase, mitochondrial"/>
    <property type="match status" value="1"/>
</dbReference>
<evidence type="ECO:0000313" key="18">
    <source>
        <dbReference type="EMBL" id="KAI1904091.1"/>
    </source>
</evidence>
<protein>
    <recommendedName>
        <fullName evidence="15">Sulfide:quinone oxidoreductase, mitochondrial</fullName>
        <ecNumber evidence="14">1.8.5.8</ecNumber>
    </recommendedName>
    <alternativeName>
        <fullName evidence="16">Sulfide quinone oxidoreductase</fullName>
    </alternativeName>
</protein>
<gene>
    <name evidence="18" type="ORF">AGOR_G00002100</name>
</gene>
<comment type="subcellular location">
    <subcellularLocation>
        <location evidence="2">Mitochondrion</location>
    </subcellularLocation>
</comment>
<sequence length="411" mass="45563">MANAVLRAQGHGRRVFDVSWLSARALSGASGGHYKVLVLGGGSGGITMSARMKRKVGAENVAVVEPSENHYYQPIWTLVGAGAKTVKSSGRTTASVVPSGVKWIKSRVQEIDPDKNIVRTDDGKEISYQYLIVALGIQLHYEKIKGLPEGFEHPKIGSNYSCAGAPQKIMYLSDAYLRKTGKRSKANIIYNTSLPVLFGIKKYADSLWDIVKNRDLTINLRHNLIEVRADRQEAVFEKLDSPGETVVYQYEMLHVTPPMGPPDVLKQNPLADAGGWLDLDKDTLQHKTYPNVFGIGDCTSLPTAKTAAAVAAQSAILDRTITKVMQKDKPDKRYDGYTSCPLVTSYNTVILAEFDYNGQPLETFPIDQSKERRVMFHMKADLMPHLYWHGLLKGLWGGPGPYRKIMHLGMK</sequence>
<dbReference type="Gene3D" id="3.50.50.100">
    <property type="match status" value="2"/>
</dbReference>
<dbReference type="OrthoDB" id="5376590at2759"/>
<evidence type="ECO:0000256" key="2">
    <source>
        <dbReference type="ARBA" id="ARBA00004173"/>
    </source>
</evidence>
<evidence type="ECO:0000313" key="19">
    <source>
        <dbReference type="Proteomes" id="UP000829720"/>
    </source>
</evidence>
<comment type="catalytic activity">
    <reaction evidence="10">
        <text>ubiquinone-10 + hydrogen sulfide + glutathione + H(+) = S-sulfanylglutathione + ubiquinol-10</text>
        <dbReference type="Rhea" id="RHEA:62608"/>
        <dbReference type="ChEBI" id="CHEBI:15378"/>
        <dbReference type="ChEBI" id="CHEBI:29919"/>
        <dbReference type="ChEBI" id="CHEBI:46245"/>
        <dbReference type="ChEBI" id="CHEBI:57925"/>
        <dbReference type="ChEBI" id="CHEBI:58905"/>
        <dbReference type="ChEBI" id="CHEBI:64183"/>
    </reaction>
    <physiologicalReaction direction="left-to-right" evidence="10">
        <dbReference type="Rhea" id="RHEA:62609"/>
    </physiologicalReaction>
</comment>
<keyword evidence="7" id="KW-0560">Oxidoreductase</keyword>
<evidence type="ECO:0000256" key="16">
    <source>
        <dbReference type="ARBA" id="ARBA00082958"/>
    </source>
</evidence>
<organism evidence="18 19">
    <name type="scientific">Albula goreensis</name>
    <dbReference type="NCBI Taxonomy" id="1534307"/>
    <lineage>
        <taxon>Eukaryota</taxon>
        <taxon>Metazoa</taxon>
        <taxon>Chordata</taxon>
        <taxon>Craniata</taxon>
        <taxon>Vertebrata</taxon>
        <taxon>Euteleostomi</taxon>
        <taxon>Actinopterygii</taxon>
        <taxon>Neopterygii</taxon>
        <taxon>Teleostei</taxon>
        <taxon>Albuliformes</taxon>
        <taxon>Albulidae</taxon>
        <taxon>Albula</taxon>
    </lineage>
</organism>
<evidence type="ECO:0000256" key="1">
    <source>
        <dbReference type="ARBA" id="ARBA00001974"/>
    </source>
</evidence>
<dbReference type="Pfam" id="PF07992">
    <property type="entry name" value="Pyr_redox_2"/>
    <property type="match status" value="1"/>
</dbReference>
<dbReference type="GO" id="GO:0070221">
    <property type="term" value="P:sulfide oxidation, using sulfide:quinone oxidoreductase"/>
    <property type="evidence" value="ECO:0007669"/>
    <property type="project" value="TreeGrafter"/>
</dbReference>
<evidence type="ECO:0000256" key="9">
    <source>
        <dbReference type="ARBA" id="ARBA00051038"/>
    </source>
</evidence>
<dbReference type="EC" id="1.8.5.8" evidence="14"/>
<evidence type="ECO:0000256" key="3">
    <source>
        <dbReference type="ARBA" id="ARBA00022630"/>
    </source>
</evidence>
<comment type="function">
    <text evidence="12">Catalyzes the oxidation of hydrogen sulfide with the help of a quinone, such as ubiquinone-10, giving rise to thiosulfate and ultimately to sulfane (molecular sulfur) atoms. Requires an additional electron acceptor; can use sulfite, sulfide or cyanide (in vitro). It is believed the in vivo electron acceptor is glutathione.</text>
</comment>
<comment type="cofactor">
    <cofactor evidence="1">
        <name>FAD</name>
        <dbReference type="ChEBI" id="CHEBI:57692"/>
    </cofactor>
</comment>
<comment type="catalytic activity">
    <reaction evidence="11">
        <text>a quinone + hydrogen sulfide + glutathione + H(+) = S-sulfanylglutathione + a quinol</text>
        <dbReference type="Rhea" id="RHEA:55156"/>
        <dbReference type="ChEBI" id="CHEBI:15378"/>
        <dbReference type="ChEBI" id="CHEBI:24646"/>
        <dbReference type="ChEBI" id="CHEBI:29919"/>
        <dbReference type="ChEBI" id="CHEBI:57925"/>
        <dbReference type="ChEBI" id="CHEBI:58905"/>
        <dbReference type="ChEBI" id="CHEBI:132124"/>
        <dbReference type="EC" id="1.8.5.8"/>
    </reaction>
    <physiologicalReaction direction="left-to-right" evidence="11">
        <dbReference type="Rhea" id="RHEA:55157"/>
    </physiologicalReaction>
</comment>
<dbReference type="SUPFAM" id="SSF51905">
    <property type="entry name" value="FAD/NAD(P)-binding domain"/>
    <property type="match status" value="2"/>
</dbReference>
<reference evidence="18" key="1">
    <citation type="submission" date="2021-01" db="EMBL/GenBank/DDBJ databases">
        <authorList>
            <person name="Zahm M."/>
            <person name="Roques C."/>
            <person name="Cabau C."/>
            <person name="Klopp C."/>
            <person name="Donnadieu C."/>
            <person name="Jouanno E."/>
            <person name="Lampietro C."/>
            <person name="Louis A."/>
            <person name="Herpin A."/>
            <person name="Echchiki A."/>
            <person name="Berthelot C."/>
            <person name="Parey E."/>
            <person name="Roest-Crollius H."/>
            <person name="Braasch I."/>
            <person name="Postlethwait J."/>
            <person name="Bobe J."/>
            <person name="Montfort J."/>
            <person name="Bouchez O."/>
            <person name="Begum T."/>
            <person name="Mejri S."/>
            <person name="Adams A."/>
            <person name="Chen W.-J."/>
            <person name="Guiguen Y."/>
        </authorList>
    </citation>
    <scope>NUCLEOTIDE SEQUENCE</scope>
    <source>
        <tissue evidence="18">Blood</tissue>
    </source>
</reference>
<keyword evidence="3" id="KW-0285">Flavoprotein</keyword>
<dbReference type="Proteomes" id="UP000829720">
    <property type="component" value="Unassembled WGS sequence"/>
</dbReference>
<keyword evidence="4" id="KW-0874">Quinone</keyword>
<comment type="catalytic activity">
    <reaction evidence="9">
        <text>ubiquinone-10 + hydrogen sulfide + sulfite + 2 H(+) = ubiquinol-10 + thiosulfate</text>
        <dbReference type="Rhea" id="RHEA:38359"/>
        <dbReference type="ChEBI" id="CHEBI:15378"/>
        <dbReference type="ChEBI" id="CHEBI:17359"/>
        <dbReference type="ChEBI" id="CHEBI:29919"/>
        <dbReference type="ChEBI" id="CHEBI:33542"/>
        <dbReference type="ChEBI" id="CHEBI:46245"/>
        <dbReference type="ChEBI" id="CHEBI:64183"/>
    </reaction>
    <physiologicalReaction direction="left-to-right" evidence="9">
        <dbReference type="Rhea" id="RHEA:38360"/>
    </physiologicalReaction>
</comment>
<keyword evidence="8" id="KW-0496">Mitochondrion</keyword>
<dbReference type="InterPro" id="IPR023753">
    <property type="entry name" value="FAD/NAD-binding_dom"/>
</dbReference>
<evidence type="ECO:0000259" key="17">
    <source>
        <dbReference type="Pfam" id="PF07992"/>
    </source>
</evidence>
<dbReference type="PANTHER" id="PTHR10632">
    <property type="entry name" value="SULFIDE:QUINONE OXIDOREDUCTASE"/>
    <property type="match status" value="1"/>
</dbReference>
<feature type="domain" description="FAD/NAD(P)-binding" evidence="17">
    <location>
        <begin position="34"/>
        <end position="150"/>
    </location>
</feature>
<evidence type="ECO:0000256" key="4">
    <source>
        <dbReference type="ARBA" id="ARBA00022719"/>
    </source>
</evidence>
<keyword evidence="6" id="KW-0809">Transit peptide</keyword>
<dbReference type="FunFam" id="3.50.50.60:FF:000039">
    <property type="entry name" value="Sulfide:quinone oxidoreductase, mitochondrial"/>
    <property type="match status" value="1"/>
</dbReference>
<dbReference type="PANTHER" id="PTHR10632:SF2">
    <property type="entry name" value="SULFIDE:QUINONE OXIDOREDUCTASE, MITOCHONDRIAL"/>
    <property type="match status" value="1"/>
</dbReference>
<accession>A0A8T3E3X1</accession>
<evidence type="ECO:0000256" key="8">
    <source>
        <dbReference type="ARBA" id="ARBA00023128"/>
    </source>
</evidence>
<dbReference type="EMBL" id="JAERUA010000001">
    <property type="protein sequence ID" value="KAI1904091.1"/>
    <property type="molecule type" value="Genomic_DNA"/>
</dbReference>
<dbReference type="GO" id="GO:0106436">
    <property type="term" value="F:glutathione-dependent sulfide quinone oxidoreductase activity"/>
    <property type="evidence" value="ECO:0007669"/>
    <property type="project" value="UniProtKB-EC"/>
</dbReference>
<evidence type="ECO:0000256" key="7">
    <source>
        <dbReference type="ARBA" id="ARBA00023002"/>
    </source>
</evidence>
<proteinExistence type="inferred from homology"/>